<dbReference type="SUPFAM" id="SSF160904">
    <property type="entry name" value="Jann2411-like"/>
    <property type="match status" value="1"/>
</dbReference>
<dbReference type="Gene3D" id="1.10.3300.10">
    <property type="entry name" value="Jann2411-like domain"/>
    <property type="match status" value="1"/>
</dbReference>
<name>A0A917KXD5_9ACTN</name>
<evidence type="ECO:0000313" key="3">
    <source>
        <dbReference type="Proteomes" id="UP000657574"/>
    </source>
</evidence>
<gene>
    <name evidence="2" type="ORF">GCM10010121_052110</name>
</gene>
<comment type="caution">
    <text evidence="2">The sequence shown here is derived from an EMBL/GenBank/DDBJ whole genome shotgun (WGS) entry which is preliminary data.</text>
</comment>
<dbReference type="Proteomes" id="UP000657574">
    <property type="component" value="Unassembled WGS sequence"/>
</dbReference>
<dbReference type="EMBL" id="BMQA01000018">
    <property type="protein sequence ID" value="GGJ34413.1"/>
    <property type="molecule type" value="Genomic_DNA"/>
</dbReference>
<protein>
    <recommendedName>
        <fullName evidence="1">Zinc finger CGNR domain-containing protein</fullName>
    </recommendedName>
</protein>
<sequence length="101" mass="11230">MQQDDGGRLGVAGLAVEDLQAIDGAGAVVDCGRHLSNLLLRCFWLCIPVPGRLRACANPECRRFLLDRSRTNKGRWCSMAVCGNRMKARRHYERTRATAAE</sequence>
<proteinExistence type="predicted"/>
<evidence type="ECO:0000259" key="1">
    <source>
        <dbReference type="Pfam" id="PF11706"/>
    </source>
</evidence>
<keyword evidence="3" id="KW-1185">Reference proteome</keyword>
<dbReference type="PANTHER" id="PTHR35525:SF3">
    <property type="entry name" value="BLL6575 PROTEIN"/>
    <property type="match status" value="1"/>
</dbReference>
<reference evidence="2" key="2">
    <citation type="submission" date="2020-09" db="EMBL/GenBank/DDBJ databases">
        <authorList>
            <person name="Sun Q."/>
            <person name="Ohkuma M."/>
        </authorList>
    </citation>
    <scope>NUCLEOTIDE SEQUENCE</scope>
    <source>
        <strain evidence="2">JCM 3086</strain>
    </source>
</reference>
<accession>A0A917KXD5</accession>
<dbReference type="AlphaFoldDB" id="A0A917KXD5"/>
<dbReference type="PANTHER" id="PTHR35525">
    <property type="entry name" value="BLL6575 PROTEIN"/>
    <property type="match status" value="1"/>
</dbReference>
<dbReference type="InterPro" id="IPR010852">
    <property type="entry name" value="ABATE"/>
</dbReference>
<evidence type="ECO:0000313" key="2">
    <source>
        <dbReference type="EMBL" id="GGJ34413.1"/>
    </source>
</evidence>
<feature type="domain" description="Zinc finger CGNR" evidence="1">
    <location>
        <begin position="52"/>
        <end position="94"/>
    </location>
</feature>
<dbReference type="InterPro" id="IPR023286">
    <property type="entry name" value="ABATE_dom_sf"/>
</dbReference>
<reference evidence="2" key="1">
    <citation type="journal article" date="2014" name="Int. J. Syst. Evol. Microbiol.">
        <title>Complete genome sequence of Corynebacterium casei LMG S-19264T (=DSM 44701T), isolated from a smear-ripened cheese.</title>
        <authorList>
            <consortium name="US DOE Joint Genome Institute (JGI-PGF)"/>
            <person name="Walter F."/>
            <person name="Albersmeier A."/>
            <person name="Kalinowski J."/>
            <person name="Ruckert C."/>
        </authorList>
    </citation>
    <scope>NUCLEOTIDE SEQUENCE</scope>
    <source>
        <strain evidence="2">JCM 3086</strain>
    </source>
</reference>
<dbReference type="Pfam" id="PF11706">
    <property type="entry name" value="zf-CGNR"/>
    <property type="match status" value="1"/>
</dbReference>
<organism evidence="2 3">
    <name type="scientific">Streptomyces brasiliensis</name>
    <dbReference type="NCBI Taxonomy" id="1954"/>
    <lineage>
        <taxon>Bacteria</taxon>
        <taxon>Bacillati</taxon>
        <taxon>Actinomycetota</taxon>
        <taxon>Actinomycetes</taxon>
        <taxon>Kitasatosporales</taxon>
        <taxon>Streptomycetaceae</taxon>
        <taxon>Streptomyces</taxon>
    </lineage>
</organism>
<dbReference type="InterPro" id="IPR021005">
    <property type="entry name" value="Znf_CGNR"/>
</dbReference>